<evidence type="ECO:0000256" key="5">
    <source>
        <dbReference type="ARBA" id="ARBA00023136"/>
    </source>
</evidence>
<feature type="transmembrane region" description="Helical" evidence="6">
    <location>
        <begin position="130"/>
        <end position="150"/>
    </location>
</feature>
<evidence type="ECO:0000256" key="6">
    <source>
        <dbReference type="SAM" id="Phobius"/>
    </source>
</evidence>
<sequence>MTGISNLILNILFILFSIFFYFWISSRLESKWHQKLATAVLSGFTIILCMTFPFFAESGFRLDLRMVPLLIGILYGGYGTGIILTLLLFGYRYYLGGAGVLQTFVLLPPIIILAFYFVKRYPNYDPLNRVLCTLMIAFFGTGGILIANFCKSKLILRMR</sequence>
<keyword evidence="8" id="KW-0675">Receptor</keyword>
<dbReference type="Pfam" id="PF07694">
    <property type="entry name" value="5TM-5TMR_LYT"/>
    <property type="match status" value="1"/>
</dbReference>
<keyword evidence="2" id="KW-1003">Cell membrane</keyword>
<keyword evidence="5 6" id="KW-0472">Membrane</keyword>
<keyword evidence="4 6" id="KW-1133">Transmembrane helix</keyword>
<feature type="transmembrane region" description="Helical" evidence="6">
    <location>
        <begin position="67"/>
        <end position="91"/>
    </location>
</feature>
<feature type="transmembrane region" description="Helical" evidence="6">
    <location>
        <begin position="98"/>
        <end position="118"/>
    </location>
</feature>
<dbReference type="EMBL" id="JBHSHC010000060">
    <property type="protein sequence ID" value="MFC4767462.1"/>
    <property type="molecule type" value="Genomic_DNA"/>
</dbReference>
<keyword evidence="3 6" id="KW-0812">Transmembrane</keyword>
<proteinExistence type="predicted"/>
<dbReference type="InterPro" id="IPR011620">
    <property type="entry name" value="Sig_transdc_His_kinase_LytS_TM"/>
</dbReference>
<feature type="transmembrane region" description="Helical" evidence="6">
    <location>
        <begin position="6"/>
        <end position="24"/>
    </location>
</feature>
<comment type="subcellular location">
    <subcellularLocation>
        <location evidence="1">Cell membrane</location>
        <topology evidence="1">Multi-pass membrane protein</topology>
    </subcellularLocation>
</comment>
<evidence type="ECO:0000313" key="9">
    <source>
        <dbReference type="Proteomes" id="UP001596002"/>
    </source>
</evidence>
<feature type="domain" description="Signal transduction histidine kinase 5TM receptor LytS transmembrane region" evidence="7">
    <location>
        <begin position="24"/>
        <end position="141"/>
    </location>
</feature>
<protein>
    <submittedName>
        <fullName evidence="8">LytS/YhcK type 5TM receptor domain-containing protein</fullName>
    </submittedName>
</protein>
<evidence type="ECO:0000256" key="2">
    <source>
        <dbReference type="ARBA" id="ARBA00022475"/>
    </source>
</evidence>
<evidence type="ECO:0000259" key="7">
    <source>
        <dbReference type="Pfam" id="PF07694"/>
    </source>
</evidence>
<keyword evidence="9" id="KW-1185">Reference proteome</keyword>
<evidence type="ECO:0000256" key="3">
    <source>
        <dbReference type="ARBA" id="ARBA00022692"/>
    </source>
</evidence>
<dbReference type="RefSeq" id="WP_380025382.1">
    <property type="nucleotide sequence ID" value="NZ_JBHSHC010000060.1"/>
</dbReference>
<evidence type="ECO:0000256" key="1">
    <source>
        <dbReference type="ARBA" id="ARBA00004651"/>
    </source>
</evidence>
<name>A0ABV9Q2H0_9BACL</name>
<gene>
    <name evidence="8" type="ORF">ACFO8Q_08805</name>
</gene>
<organism evidence="8 9">
    <name type="scientific">Effusibacillus consociatus</name>
    <dbReference type="NCBI Taxonomy" id="1117041"/>
    <lineage>
        <taxon>Bacteria</taxon>
        <taxon>Bacillati</taxon>
        <taxon>Bacillota</taxon>
        <taxon>Bacilli</taxon>
        <taxon>Bacillales</taxon>
        <taxon>Alicyclobacillaceae</taxon>
        <taxon>Effusibacillus</taxon>
    </lineage>
</organism>
<dbReference type="Proteomes" id="UP001596002">
    <property type="component" value="Unassembled WGS sequence"/>
</dbReference>
<accession>A0ABV9Q2H0</accession>
<feature type="transmembrane region" description="Helical" evidence="6">
    <location>
        <begin position="36"/>
        <end position="55"/>
    </location>
</feature>
<evidence type="ECO:0000313" key="8">
    <source>
        <dbReference type="EMBL" id="MFC4767462.1"/>
    </source>
</evidence>
<comment type="caution">
    <text evidence="8">The sequence shown here is derived from an EMBL/GenBank/DDBJ whole genome shotgun (WGS) entry which is preliminary data.</text>
</comment>
<evidence type="ECO:0000256" key="4">
    <source>
        <dbReference type="ARBA" id="ARBA00022989"/>
    </source>
</evidence>
<reference evidence="9" key="1">
    <citation type="journal article" date="2019" name="Int. J. Syst. Evol. Microbiol.">
        <title>The Global Catalogue of Microorganisms (GCM) 10K type strain sequencing project: providing services to taxonomists for standard genome sequencing and annotation.</title>
        <authorList>
            <consortium name="The Broad Institute Genomics Platform"/>
            <consortium name="The Broad Institute Genome Sequencing Center for Infectious Disease"/>
            <person name="Wu L."/>
            <person name="Ma J."/>
        </authorList>
    </citation>
    <scope>NUCLEOTIDE SEQUENCE [LARGE SCALE GENOMIC DNA]</scope>
    <source>
        <strain evidence="9">WYCCWR 12678</strain>
    </source>
</reference>